<protein>
    <recommendedName>
        <fullName evidence="1">Thiol:disulfide interchange protein DsbD N-terminal domain-containing protein</fullName>
    </recommendedName>
</protein>
<dbReference type="Proteomes" id="UP001430804">
    <property type="component" value="Unassembled WGS sequence"/>
</dbReference>
<reference evidence="2" key="1">
    <citation type="submission" date="2021-07" db="EMBL/GenBank/DDBJ databases">
        <title>Pseudohoeflea marina sp. nov. a polyhydroxyalcanoate-producing bacterium.</title>
        <authorList>
            <person name="Zheng W."/>
            <person name="Yu S."/>
            <person name="Huang Y."/>
        </authorList>
    </citation>
    <scope>NUCLEOTIDE SEQUENCE</scope>
    <source>
        <strain evidence="2">DP4N28-3</strain>
    </source>
</reference>
<feature type="domain" description="Thiol:disulfide interchange protein DsbD N-terminal" evidence="1">
    <location>
        <begin position="62"/>
        <end position="165"/>
    </location>
</feature>
<proteinExistence type="predicted"/>
<keyword evidence="3" id="KW-1185">Reference proteome</keyword>
<evidence type="ECO:0000259" key="1">
    <source>
        <dbReference type="Pfam" id="PF11412"/>
    </source>
</evidence>
<organism evidence="2 3">
    <name type="scientific">Pseudohoeflea coraliihabitans</name>
    <dbReference type="NCBI Taxonomy" id="2860393"/>
    <lineage>
        <taxon>Bacteria</taxon>
        <taxon>Pseudomonadati</taxon>
        <taxon>Pseudomonadota</taxon>
        <taxon>Alphaproteobacteria</taxon>
        <taxon>Hyphomicrobiales</taxon>
        <taxon>Rhizobiaceae</taxon>
        <taxon>Pseudohoeflea</taxon>
    </lineage>
</organism>
<evidence type="ECO:0000313" key="3">
    <source>
        <dbReference type="Proteomes" id="UP001430804"/>
    </source>
</evidence>
<comment type="caution">
    <text evidence="2">The sequence shown here is derived from an EMBL/GenBank/DDBJ whole genome shotgun (WGS) entry which is preliminary data.</text>
</comment>
<name>A0ABS6WLU2_9HYPH</name>
<accession>A0ABS6WLU2</accession>
<dbReference type="EMBL" id="JAHWQX010000002">
    <property type="protein sequence ID" value="MBW3096926.1"/>
    <property type="molecule type" value="Genomic_DNA"/>
</dbReference>
<evidence type="ECO:0000313" key="2">
    <source>
        <dbReference type="EMBL" id="MBW3096926.1"/>
    </source>
</evidence>
<sequence length="299" mass="31482">MMKTRQFLSGMDRPIRSAGSVPAFAAAILFLLSSEAALALATDWATTKGGRMRLVIDPAANAQGITRGVLEIDLEPGWKTYWIDPGGSGVPPQITLDHSTGIELEALRLPAPRQVDDGYSVWAGYTQPVAFGLEFSRQGAAQLEADIFVGICEKICIPFQTHFSLAIPAAANSAASAGDSALVAATFRALPSAPQADFKVQSLRYQAGAGEKGAGQLHVVARLPEFRPGAAAPDLFIASGEGWIFGAAQLLGDDGEEARFSVPVIRQPDNPETAKNGFYTVLSIGRRAVETTVSLTPGG</sequence>
<dbReference type="Pfam" id="PF11412">
    <property type="entry name" value="DsbD_N"/>
    <property type="match status" value="1"/>
</dbReference>
<dbReference type="InterPro" id="IPR028250">
    <property type="entry name" value="DsbDN"/>
</dbReference>
<gene>
    <name evidence="2" type="ORF">KY465_06515</name>
</gene>
<dbReference type="RefSeq" id="WP_219200891.1">
    <property type="nucleotide sequence ID" value="NZ_JAHWQX010000002.1"/>
</dbReference>